<feature type="region of interest" description="Disordered" evidence="1">
    <location>
        <begin position="1"/>
        <end position="60"/>
    </location>
</feature>
<organism evidence="2 3">
    <name type="scientific">Melanomma pulvis-pyrius CBS 109.77</name>
    <dbReference type="NCBI Taxonomy" id="1314802"/>
    <lineage>
        <taxon>Eukaryota</taxon>
        <taxon>Fungi</taxon>
        <taxon>Dikarya</taxon>
        <taxon>Ascomycota</taxon>
        <taxon>Pezizomycotina</taxon>
        <taxon>Dothideomycetes</taxon>
        <taxon>Pleosporomycetidae</taxon>
        <taxon>Pleosporales</taxon>
        <taxon>Melanommataceae</taxon>
        <taxon>Melanomma</taxon>
    </lineage>
</organism>
<protein>
    <submittedName>
        <fullName evidence="2">Uncharacterized protein</fullName>
    </submittedName>
</protein>
<reference evidence="2" key="1">
    <citation type="journal article" date="2020" name="Stud. Mycol.">
        <title>101 Dothideomycetes genomes: a test case for predicting lifestyles and emergence of pathogens.</title>
        <authorList>
            <person name="Haridas S."/>
            <person name="Albert R."/>
            <person name="Binder M."/>
            <person name="Bloem J."/>
            <person name="Labutti K."/>
            <person name="Salamov A."/>
            <person name="Andreopoulos B."/>
            <person name="Baker S."/>
            <person name="Barry K."/>
            <person name="Bills G."/>
            <person name="Bluhm B."/>
            <person name="Cannon C."/>
            <person name="Castanera R."/>
            <person name="Culley D."/>
            <person name="Daum C."/>
            <person name="Ezra D."/>
            <person name="Gonzalez J."/>
            <person name="Henrissat B."/>
            <person name="Kuo A."/>
            <person name="Liang C."/>
            <person name="Lipzen A."/>
            <person name="Lutzoni F."/>
            <person name="Magnuson J."/>
            <person name="Mondo S."/>
            <person name="Nolan M."/>
            <person name="Ohm R."/>
            <person name="Pangilinan J."/>
            <person name="Park H.-J."/>
            <person name="Ramirez L."/>
            <person name="Alfaro M."/>
            <person name="Sun H."/>
            <person name="Tritt A."/>
            <person name="Yoshinaga Y."/>
            <person name="Zwiers L.-H."/>
            <person name="Turgeon B."/>
            <person name="Goodwin S."/>
            <person name="Spatafora J."/>
            <person name="Crous P."/>
            <person name="Grigoriev I."/>
        </authorList>
    </citation>
    <scope>NUCLEOTIDE SEQUENCE</scope>
    <source>
        <strain evidence="2">CBS 109.77</strain>
    </source>
</reference>
<sequence>MTNHPRAIPRAISMTSAQHAHTSAIPPLPPRPIQSRAPRPTVAKPGSTWWRRQPARLKPC</sequence>
<name>A0A6A6X088_9PLEO</name>
<gene>
    <name evidence="2" type="ORF">K505DRAFT_327938</name>
</gene>
<dbReference type="Proteomes" id="UP000799757">
    <property type="component" value="Unassembled WGS sequence"/>
</dbReference>
<evidence type="ECO:0000313" key="3">
    <source>
        <dbReference type="Proteomes" id="UP000799757"/>
    </source>
</evidence>
<proteinExistence type="predicted"/>
<keyword evidence="3" id="KW-1185">Reference proteome</keyword>
<evidence type="ECO:0000256" key="1">
    <source>
        <dbReference type="SAM" id="MobiDB-lite"/>
    </source>
</evidence>
<evidence type="ECO:0000313" key="2">
    <source>
        <dbReference type="EMBL" id="KAF2789900.1"/>
    </source>
</evidence>
<dbReference type="AlphaFoldDB" id="A0A6A6X088"/>
<accession>A0A6A6X088</accession>
<dbReference type="EMBL" id="MU002106">
    <property type="protein sequence ID" value="KAF2789900.1"/>
    <property type="molecule type" value="Genomic_DNA"/>
</dbReference>